<keyword evidence="3" id="KW-1185">Reference proteome</keyword>
<dbReference type="EMBL" id="FNHD01000005">
    <property type="protein sequence ID" value="SDL73064.1"/>
    <property type="molecule type" value="Genomic_DNA"/>
</dbReference>
<dbReference type="Pfam" id="PF20448">
    <property type="entry name" value="DUF6705"/>
    <property type="match status" value="1"/>
</dbReference>
<comment type="caution">
    <text evidence="2">The sequence shown here is derived from an EMBL/GenBank/DDBJ whole genome shotgun (WGS) entry which is preliminary data.</text>
</comment>
<dbReference type="PROSITE" id="PS51257">
    <property type="entry name" value="PROKAR_LIPOPROTEIN"/>
    <property type="match status" value="1"/>
</dbReference>
<gene>
    <name evidence="2" type="ORF">SAMN05216273_105114</name>
</gene>
<sequence>MKNIIILLFLFIMISCKSQSPIYTLGQSPVNSPENSYLKDTNNVLNKFVGTWKYSENGKVFTIIVNKAEMVKLINYYTDRLHGNYVYTINGNTVVNTNTSNFSGKNSSIFGARLWEGDINKVSVYFQDPERPRVHSKVILTYSNQNGIEKLHWDLKVTGIVPAQGIPGMSLNPATDVRVPTDIVLIKQ</sequence>
<organism evidence="2 3">
    <name type="scientific">Chryseobacterium taihuense</name>
    <dbReference type="NCBI Taxonomy" id="1141221"/>
    <lineage>
        <taxon>Bacteria</taxon>
        <taxon>Pseudomonadati</taxon>
        <taxon>Bacteroidota</taxon>
        <taxon>Flavobacteriia</taxon>
        <taxon>Flavobacteriales</taxon>
        <taxon>Weeksellaceae</taxon>
        <taxon>Chryseobacterium group</taxon>
        <taxon>Chryseobacterium</taxon>
    </lineage>
</organism>
<evidence type="ECO:0000259" key="1">
    <source>
        <dbReference type="Pfam" id="PF20448"/>
    </source>
</evidence>
<accession>A0ABY0QSF1</accession>
<protein>
    <recommendedName>
        <fullName evidence="1">DUF6705 domain-containing protein</fullName>
    </recommendedName>
</protein>
<dbReference type="Proteomes" id="UP000199242">
    <property type="component" value="Unassembled WGS sequence"/>
</dbReference>
<evidence type="ECO:0000313" key="2">
    <source>
        <dbReference type="EMBL" id="SDL73064.1"/>
    </source>
</evidence>
<name>A0ABY0QSF1_9FLAO</name>
<feature type="domain" description="DUF6705" evidence="1">
    <location>
        <begin position="1"/>
        <end position="188"/>
    </location>
</feature>
<dbReference type="RefSeq" id="WP_089742867.1">
    <property type="nucleotide sequence ID" value="NZ_FNHD01000005.1"/>
</dbReference>
<evidence type="ECO:0000313" key="3">
    <source>
        <dbReference type="Proteomes" id="UP000199242"/>
    </source>
</evidence>
<dbReference type="InterPro" id="IPR046551">
    <property type="entry name" value="DUF6705"/>
</dbReference>
<proteinExistence type="predicted"/>
<reference evidence="2 3" key="1">
    <citation type="submission" date="2016-10" db="EMBL/GenBank/DDBJ databases">
        <authorList>
            <person name="Varghese N."/>
            <person name="Submissions S."/>
        </authorList>
    </citation>
    <scope>NUCLEOTIDE SEQUENCE [LARGE SCALE GENOMIC DNA]</scope>
    <source>
        <strain evidence="2 3">CGMCC 1.10941</strain>
    </source>
</reference>